<dbReference type="InterPro" id="IPR055508">
    <property type="entry name" value="DUF7081"/>
</dbReference>
<organism evidence="2 3">
    <name type="scientific">Trifolium subterraneum</name>
    <name type="common">Subterranean clover</name>
    <dbReference type="NCBI Taxonomy" id="3900"/>
    <lineage>
        <taxon>Eukaryota</taxon>
        <taxon>Viridiplantae</taxon>
        <taxon>Streptophyta</taxon>
        <taxon>Embryophyta</taxon>
        <taxon>Tracheophyta</taxon>
        <taxon>Spermatophyta</taxon>
        <taxon>Magnoliopsida</taxon>
        <taxon>eudicotyledons</taxon>
        <taxon>Gunneridae</taxon>
        <taxon>Pentapetalae</taxon>
        <taxon>rosids</taxon>
        <taxon>fabids</taxon>
        <taxon>Fabales</taxon>
        <taxon>Fabaceae</taxon>
        <taxon>Papilionoideae</taxon>
        <taxon>50 kb inversion clade</taxon>
        <taxon>NPAAA clade</taxon>
        <taxon>Hologalegina</taxon>
        <taxon>IRL clade</taxon>
        <taxon>Trifolieae</taxon>
        <taxon>Trifolium</taxon>
    </lineage>
</organism>
<dbReference type="PANTHER" id="PTHR33345">
    <property type="entry name" value="ADAPTER PROTEIN, PUTATIVE-RELATED"/>
    <property type="match status" value="1"/>
</dbReference>
<evidence type="ECO:0000259" key="1">
    <source>
        <dbReference type="Pfam" id="PF23299"/>
    </source>
</evidence>
<dbReference type="EMBL" id="DF973190">
    <property type="protein sequence ID" value="GAU18848.1"/>
    <property type="molecule type" value="Genomic_DNA"/>
</dbReference>
<dbReference type="Proteomes" id="UP000242715">
    <property type="component" value="Unassembled WGS sequence"/>
</dbReference>
<sequence length="124" mass="14205">MGKKKRRASDDAYLNLPPVAAYQTGEGLPYAPVNFPEQGDVWGWKAGKRRQPNGCFQDRYLYLPDRFKSESNSKDQNTFRSKLSVERYIRSTFPDADVDAFFASFTWSIPAVEGFSLSSQYHFS</sequence>
<name>A0A2Z6M964_TRISU</name>
<dbReference type="PANTHER" id="PTHR33345:SF6">
    <property type="entry name" value="OS03G0747200 PROTEIN"/>
    <property type="match status" value="1"/>
</dbReference>
<evidence type="ECO:0000313" key="3">
    <source>
        <dbReference type="Proteomes" id="UP000242715"/>
    </source>
</evidence>
<protein>
    <recommendedName>
        <fullName evidence="1">DUF7081 domain-containing protein</fullName>
    </recommendedName>
</protein>
<feature type="domain" description="DUF7081" evidence="1">
    <location>
        <begin position="18"/>
        <end position="111"/>
    </location>
</feature>
<proteinExistence type="predicted"/>
<dbReference type="AlphaFoldDB" id="A0A2Z6M964"/>
<reference evidence="3" key="1">
    <citation type="journal article" date="2017" name="Front. Plant Sci.">
        <title>Climate Clever Clovers: New Paradigm to Reduce the Environmental Footprint of Ruminants by Breeding Low Methanogenic Forages Utilizing Haplotype Variation.</title>
        <authorList>
            <person name="Kaur P."/>
            <person name="Appels R."/>
            <person name="Bayer P.E."/>
            <person name="Keeble-Gagnere G."/>
            <person name="Wang J."/>
            <person name="Hirakawa H."/>
            <person name="Shirasawa K."/>
            <person name="Vercoe P."/>
            <person name="Stefanova K."/>
            <person name="Durmic Z."/>
            <person name="Nichols P."/>
            <person name="Revell C."/>
            <person name="Isobe S.N."/>
            <person name="Edwards D."/>
            <person name="Erskine W."/>
        </authorList>
    </citation>
    <scope>NUCLEOTIDE SEQUENCE [LARGE SCALE GENOMIC DNA]</scope>
    <source>
        <strain evidence="3">cv. Daliak</strain>
    </source>
</reference>
<accession>A0A2Z6M964</accession>
<keyword evidence="3" id="KW-1185">Reference proteome</keyword>
<evidence type="ECO:0000313" key="2">
    <source>
        <dbReference type="EMBL" id="GAU18848.1"/>
    </source>
</evidence>
<gene>
    <name evidence="2" type="ORF">TSUD_228380</name>
</gene>
<dbReference type="OrthoDB" id="1670580at2759"/>
<dbReference type="Pfam" id="PF23299">
    <property type="entry name" value="DUF7081"/>
    <property type="match status" value="1"/>
</dbReference>